<dbReference type="Proteomes" id="UP000821837">
    <property type="component" value="Chromosome 3"/>
</dbReference>
<name>A0A9D4Q3F3_RHISA</name>
<comment type="caution">
    <text evidence="1">The sequence shown here is derived from an EMBL/GenBank/DDBJ whole genome shotgun (WGS) entry which is preliminary data.</text>
</comment>
<organism evidence="1 2">
    <name type="scientific">Rhipicephalus sanguineus</name>
    <name type="common">Brown dog tick</name>
    <name type="synonym">Ixodes sanguineus</name>
    <dbReference type="NCBI Taxonomy" id="34632"/>
    <lineage>
        <taxon>Eukaryota</taxon>
        <taxon>Metazoa</taxon>
        <taxon>Ecdysozoa</taxon>
        <taxon>Arthropoda</taxon>
        <taxon>Chelicerata</taxon>
        <taxon>Arachnida</taxon>
        <taxon>Acari</taxon>
        <taxon>Parasitiformes</taxon>
        <taxon>Ixodida</taxon>
        <taxon>Ixodoidea</taxon>
        <taxon>Ixodidae</taxon>
        <taxon>Rhipicephalinae</taxon>
        <taxon>Rhipicephalus</taxon>
        <taxon>Rhipicephalus</taxon>
    </lineage>
</organism>
<dbReference type="AlphaFoldDB" id="A0A9D4Q3F3"/>
<protein>
    <submittedName>
        <fullName evidence="1">Uncharacterized protein</fullName>
    </submittedName>
</protein>
<keyword evidence="2" id="KW-1185">Reference proteome</keyword>
<gene>
    <name evidence="1" type="ORF">HPB52_023991</name>
</gene>
<accession>A0A9D4Q3F3</accession>
<reference evidence="1" key="1">
    <citation type="journal article" date="2020" name="Cell">
        <title>Large-Scale Comparative Analyses of Tick Genomes Elucidate Their Genetic Diversity and Vector Capacities.</title>
        <authorList>
            <consortium name="Tick Genome and Microbiome Consortium (TIGMIC)"/>
            <person name="Jia N."/>
            <person name="Wang J."/>
            <person name="Shi W."/>
            <person name="Du L."/>
            <person name="Sun Y."/>
            <person name="Zhan W."/>
            <person name="Jiang J.F."/>
            <person name="Wang Q."/>
            <person name="Zhang B."/>
            <person name="Ji P."/>
            <person name="Bell-Sakyi L."/>
            <person name="Cui X.M."/>
            <person name="Yuan T.T."/>
            <person name="Jiang B.G."/>
            <person name="Yang W.F."/>
            <person name="Lam T.T."/>
            <person name="Chang Q.C."/>
            <person name="Ding S.J."/>
            <person name="Wang X.J."/>
            <person name="Zhu J.G."/>
            <person name="Ruan X.D."/>
            <person name="Zhao L."/>
            <person name="Wei J.T."/>
            <person name="Ye R.Z."/>
            <person name="Que T.C."/>
            <person name="Du C.H."/>
            <person name="Zhou Y.H."/>
            <person name="Cheng J.X."/>
            <person name="Dai P.F."/>
            <person name="Guo W.B."/>
            <person name="Han X.H."/>
            <person name="Huang E.J."/>
            <person name="Li L.F."/>
            <person name="Wei W."/>
            <person name="Gao Y.C."/>
            <person name="Liu J.Z."/>
            <person name="Shao H.Z."/>
            <person name="Wang X."/>
            <person name="Wang C.C."/>
            <person name="Yang T.C."/>
            <person name="Huo Q.B."/>
            <person name="Li W."/>
            <person name="Chen H.Y."/>
            <person name="Chen S.E."/>
            <person name="Zhou L.G."/>
            <person name="Ni X.B."/>
            <person name="Tian J.H."/>
            <person name="Sheng Y."/>
            <person name="Liu T."/>
            <person name="Pan Y.S."/>
            <person name="Xia L.Y."/>
            <person name="Li J."/>
            <person name="Zhao F."/>
            <person name="Cao W.C."/>
        </authorList>
    </citation>
    <scope>NUCLEOTIDE SEQUENCE</scope>
    <source>
        <strain evidence="1">Rsan-2018</strain>
    </source>
</reference>
<dbReference type="EMBL" id="JABSTV010001249">
    <property type="protein sequence ID" value="KAH7963953.1"/>
    <property type="molecule type" value="Genomic_DNA"/>
</dbReference>
<reference evidence="1" key="2">
    <citation type="submission" date="2021-09" db="EMBL/GenBank/DDBJ databases">
        <authorList>
            <person name="Jia N."/>
            <person name="Wang J."/>
            <person name="Shi W."/>
            <person name="Du L."/>
            <person name="Sun Y."/>
            <person name="Zhan W."/>
            <person name="Jiang J."/>
            <person name="Wang Q."/>
            <person name="Zhang B."/>
            <person name="Ji P."/>
            <person name="Sakyi L.B."/>
            <person name="Cui X."/>
            <person name="Yuan T."/>
            <person name="Jiang B."/>
            <person name="Yang W."/>
            <person name="Lam T.T.-Y."/>
            <person name="Chang Q."/>
            <person name="Ding S."/>
            <person name="Wang X."/>
            <person name="Zhu J."/>
            <person name="Ruan X."/>
            <person name="Zhao L."/>
            <person name="Wei J."/>
            <person name="Que T."/>
            <person name="Du C."/>
            <person name="Cheng J."/>
            <person name="Dai P."/>
            <person name="Han X."/>
            <person name="Huang E."/>
            <person name="Gao Y."/>
            <person name="Liu J."/>
            <person name="Shao H."/>
            <person name="Ye R."/>
            <person name="Li L."/>
            <person name="Wei W."/>
            <person name="Wang X."/>
            <person name="Wang C."/>
            <person name="Huo Q."/>
            <person name="Li W."/>
            <person name="Guo W."/>
            <person name="Chen H."/>
            <person name="Chen S."/>
            <person name="Zhou L."/>
            <person name="Zhou L."/>
            <person name="Ni X."/>
            <person name="Tian J."/>
            <person name="Zhou Y."/>
            <person name="Sheng Y."/>
            <person name="Liu T."/>
            <person name="Pan Y."/>
            <person name="Xia L."/>
            <person name="Li J."/>
            <person name="Zhao F."/>
            <person name="Cao W."/>
        </authorList>
    </citation>
    <scope>NUCLEOTIDE SEQUENCE</scope>
    <source>
        <strain evidence="1">Rsan-2018</strain>
        <tissue evidence="1">Larvae</tissue>
    </source>
</reference>
<evidence type="ECO:0000313" key="1">
    <source>
        <dbReference type="EMBL" id="KAH7963953.1"/>
    </source>
</evidence>
<evidence type="ECO:0000313" key="2">
    <source>
        <dbReference type="Proteomes" id="UP000821837"/>
    </source>
</evidence>
<proteinExistence type="predicted"/>
<sequence>MVLVRKGYGGPNTKLMGPFKVVKLATKEGVLKTIGYTTENGAMEIAAIANVIPYLERRDETARESVVGRCEDGPIWWEQGEDKEEE</sequence>